<evidence type="ECO:0000313" key="3">
    <source>
        <dbReference type="EMBL" id="KAB0793104.1"/>
    </source>
</evidence>
<dbReference type="InterPro" id="IPR048924">
    <property type="entry name" value="BAHCC1-like_Tudor"/>
</dbReference>
<dbReference type="FunCoup" id="A0A5N4A6Z9">
    <property type="interactions" value="50"/>
</dbReference>
<keyword evidence="4" id="KW-1185">Reference proteome</keyword>
<sequence>MIFDDDNQVMLGSPAGPGGASQRGLWPLAPAPAPPISSFTTDGFGRYGVYSLFPGGPNLGGAIYSHASTIGRFSSGVPPTGAPFHATHKESLFSSTGYTFGAPTPPPGSPYSPVTATQLELFTKGFNSSNIIFHQPDVPLSPKKLDRKCEEKCYKVKSEKPCICQHSPTSKPKYAESSSGCSRTNPIDWSLVSVKKEPGSNPCQVAEITTSISPVVKIEVTSPTHKNTDISVAAMPSVVTTNGNIPVGIAVARQRVQHHDIVSSPSLPPAGLLTTVNSTTRMSRLSELDSTPGMAAGTTGGVSGGGAVLQCTEDRTSGLAAWSLSGSHNSTIATPTLWQYPAALPVEPMVPLPVPVPPVGVQLVRDPTSGHLLLLPTTGIEQVQQAVLWPSYHQPSSVLLPPIPPPPLQLLSSASSDYLSTSTTLHQHTQTHSTRLLAVTTTDAKRKIPLPIPATTLIKIETDATTLDQTKTLQAVSTIASNTGTVFTDQNMAPLVTTHVIYQHPTNLILSQAPTTEASCRSQATSPVVCLTPPPETAAVIEEEPPCVQDASNQTDIPICIEEDTVPQSAEIASEANHKEDKEEEKLQVPEQIPERCKPVETVDEPPCHNQEEEHKVPPQPDLSGLELLSNSIVEFENCLKNSEPKIDETNVTVKSEHNDAILQRIKEMSIKDKETESVILDDKLGGLDLLCALAEQRIMEEVEVKKIAPVYSRPKEKTRDLTREERKKEKRKAKRSHDEHRRKKLKKDSDCASESEVFSKDNDHRTYKSRQSEEEVRKFIASKSQSTYPKGDWPEMNALELDMRMKLADLQRQYREKQRELSKLKTKRRSLDEKDARKRKSRKKSTYSDRSATPPPLLDKMDVPPVKPNRNLDLLKPPTLCAVSNQVDLPGYRSHSSCDSSPEKTSSSKKRKVGRPKKLMTSCDLRTATETIVAKKPKAGSFVGYLLAAKQKLQMQTKDLVYSNSPPRYVEESTKKAKTHKVKNHLMVSPQVHSEKPSKIRPKLKAELTVKSYVEEEEANNEWEQPHEDIPKEEMEVKQIDQEEEVPEEVVPIVAEEPEVEAAPLPVEEKVKIADNRCVLTAEHLDKDKTRVLTAMGGLFYAGQLNSVEPPDVYSITLDGERGNRPHIMSREEILRDAIIEVSPANVEELAAGTRLCAYWSQQYRCLYPGSVAEPGTPDPELDSKFVAVEFDDGDSGRIAIDDIRLLPPNYPIIEYDPNPLLSLSKRRRRISATSGSVGERRLSQCLSSISSPPPVINEPIKAKTSDTEKENKDANKPETSAEEQRERKRLKKKKRDKLKQKLAHDDRKKKKKHKCTEENCKHKKHHKKHRRHKKHHHKEESETPTEPPAEIEVEKSPIEVSIEKEDEPEDEFNEDPEYQPIVNPEDEVTLDDILEAKSKKSKKIRDRQESCESRSKMTAFLPARQLWSWSGKGYRRPKAKGRSRKQFFKTIQRGKEAIVVGDSAVFLSTGRPDRPYIGRIEAMWEICGTMVVKVKWFYHPEETVGCPLNLKYPGALFESPHIDENDVQTISHKCEVLPLKDYREKLEDDPKRYATIYDNNDVYYLAGYYDPSAQSLKIQPDIPFNAD</sequence>
<organism evidence="3 4">
    <name type="scientific">Photinus pyralis</name>
    <name type="common">Common eastern firefly</name>
    <name type="synonym">Lampyris pyralis</name>
    <dbReference type="NCBI Taxonomy" id="7054"/>
    <lineage>
        <taxon>Eukaryota</taxon>
        <taxon>Metazoa</taxon>
        <taxon>Ecdysozoa</taxon>
        <taxon>Arthropoda</taxon>
        <taxon>Hexapoda</taxon>
        <taxon>Insecta</taxon>
        <taxon>Pterygota</taxon>
        <taxon>Neoptera</taxon>
        <taxon>Endopterygota</taxon>
        <taxon>Coleoptera</taxon>
        <taxon>Polyphaga</taxon>
        <taxon>Elateriformia</taxon>
        <taxon>Elateroidea</taxon>
        <taxon>Lampyridae</taxon>
        <taxon>Lampyrinae</taxon>
        <taxon>Photinus</taxon>
    </lineage>
</organism>
<feature type="compositionally biased region" description="Polar residues" evidence="1">
    <location>
        <begin position="895"/>
        <end position="906"/>
    </location>
</feature>
<feature type="region of interest" description="Disordered" evidence="1">
    <location>
        <begin position="1"/>
        <end position="21"/>
    </location>
</feature>
<dbReference type="Pfam" id="PF21744">
    <property type="entry name" value="BAHCC1-like_Tudor"/>
    <property type="match status" value="1"/>
</dbReference>
<dbReference type="InterPro" id="IPR043151">
    <property type="entry name" value="BAH_sf"/>
</dbReference>
<feature type="region of interest" description="Disordered" evidence="1">
    <location>
        <begin position="892"/>
        <end position="919"/>
    </location>
</feature>
<dbReference type="Proteomes" id="UP000327044">
    <property type="component" value="Unassembled WGS sequence"/>
</dbReference>
<feature type="region of interest" description="Disordered" evidence="1">
    <location>
        <begin position="715"/>
        <end position="794"/>
    </location>
</feature>
<feature type="compositionally biased region" description="Basic and acidic residues" evidence="1">
    <location>
        <begin position="605"/>
        <end position="617"/>
    </location>
</feature>
<feature type="compositionally biased region" description="Basic residues" evidence="1">
    <location>
        <begin position="1289"/>
        <end position="1316"/>
    </location>
</feature>
<evidence type="ECO:0000313" key="4">
    <source>
        <dbReference type="Proteomes" id="UP000327044"/>
    </source>
</evidence>
<feature type="region of interest" description="Disordered" evidence="1">
    <location>
        <begin position="605"/>
        <end position="624"/>
    </location>
</feature>
<dbReference type="SMART" id="SM00439">
    <property type="entry name" value="BAH"/>
    <property type="match status" value="1"/>
</dbReference>
<evidence type="ECO:0000259" key="2">
    <source>
        <dbReference type="PROSITE" id="PS51038"/>
    </source>
</evidence>
<dbReference type="Gene3D" id="2.30.30.140">
    <property type="match status" value="1"/>
</dbReference>
<feature type="domain" description="BAH" evidence="2">
    <location>
        <begin position="1458"/>
        <end position="1582"/>
    </location>
</feature>
<dbReference type="PANTHER" id="PTHR12505:SF24">
    <property type="entry name" value="PROTEIN WINGED EYE"/>
    <property type="match status" value="1"/>
</dbReference>
<feature type="compositionally biased region" description="Basic and acidic residues" evidence="1">
    <location>
        <begin position="758"/>
        <end position="779"/>
    </location>
</feature>
<proteinExistence type="predicted"/>
<dbReference type="InterPro" id="IPR001025">
    <property type="entry name" value="BAH_dom"/>
</dbReference>
<feature type="compositionally biased region" description="Basic and acidic residues" evidence="1">
    <location>
        <begin position="715"/>
        <end position="728"/>
    </location>
</feature>
<evidence type="ECO:0000256" key="1">
    <source>
        <dbReference type="SAM" id="MobiDB-lite"/>
    </source>
</evidence>
<dbReference type="InParanoid" id="A0A5N4A6Z9"/>
<dbReference type="PANTHER" id="PTHR12505">
    <property type="entry name" value="PHD FINGER TRANSCRIPTION FACTOR"/>
    <property type="match status" value="1"/>
</dbReference>
<gene>
    <name evidence="3" type="ORF">PPYR_12724</name>
</gene>
<feature type="compositionally biased region" description="Basic and acidic residues" evidence="1">
    <location>
        <begin position="815"/>
        <end position="837"/>
    </location>
</feature>
<dbReference type="GO" id="GO:0003682">
    <property type="term" value="F:chromatin binding"/>
    <property type="evidence" value="ECO:0007669"/>
    <property type="project" value="InterPro"/>
</dbReference>
<dbReference type="InterPro" id="IPR052429">
    <property type="entry name" value="BAH_domain_protein"/>
</dbReference>
<reference evidence="3 4" key="1">
    <citation type="journal article" date="2018" name="Elife">
        <title>Firefly genomes illuminate parallel origins of bioluminescence in beetles.</title>
        <authorList>
            <person name="Fallon T.R."/>
            <person name="Lower S.E."/>
            <person name="Chang C.H."/>
            <person name="Bessho-Uehara M."/>
            <person name="Martin G.J."/>
            <person name="Bewick A.J."/>
            <person name="Behringer M."/>
            <person name="Debat H.J."/>
            <person name="Wong I."/>
            <person name="Day J.C."/>
            <person name="Suvorov A."/>
            <person name="Silva C.J."/>
            <person name="Stanger-Hall K.F."/>
            <person name="Hall D.W."/>
            <person name="Schmitz R.J."/>
            <person name="Nelson D.R."/>
            <person name="Lewis S.M."/>
            <person name="Shigenobu S."/>
            <person name="Bybee S.M."/>
            <person name="Larracuente A.M."/>
            <person name="Oba Y."/>
            <person name="Weng J.K."/>
        </authorList>
    </citation>
    <scope>NUCLEOTIDE SEQUENCE [LARGE SCALE GENOMIC DNA]</scope>
    <source>
        <strain evidence="3">1611_PpyrPB1</strain>
        <tissue evidence="3">Whole body</tissue>
    </source>
</reference>
<comment type="caution">
    <text evidence="3">The sequence shown here is derived from an EMBL/GenBank/DDBJ whole genome shotgun (WGS) entry which is preliminary data.</text>
</comment>
<feature type="compositionally biased region" description="Basic residues" evidence="1">
    <location>
        <begin position="729"/>
        <end position="747"/>
    </location>
</feature>
<feature type="region of interest" description="Disordered" evidence="1">
    <location>
        <begin position="815"/>
        <end position="876"/>
    </location>
</feature>
<feature type="compositionally biased region" description="Basic residues" evidence="1">
    <location>
        <begin position="908"/>
        <end position="919"/>
    </location>
</feature>
<dbReference type="InterPro" id="IPR056841">
    <property type="entry name" value="TNRC18_BAHCC1-like_SH3"/>
</dbReference>
<dbReference type="Pfam" id="PF24912">
    <property type="entry name" value="SH3_TNRC18"/>
    <property type="match status" value="1"/>
</dbReference>
<feature type="compositionally biased region" description="Basic residues" evidence="1">
    <location>
        <begin position="1323"/>
        <end position="1339"/>
    </location>
</feature>
<name>A0A5N4A6Z9_PHOPY</name>
<protein>
    <recommendedName>
        <fullName evidence="2">BAH domain-containing protein</fullName>
    </recommendedName>
</protein>
<dbReference type="PROSITE" id="PS51038">
    <property type="entry name" value="BAH"/>
    <property type="match status" value="1"/>
</dbReference>
<dbReference type="Gene3D" id="2.30.30.490">
    <property type="match status" value="1"/>
</dbReference>
<dbReference type="EMBL" id="VVIM01000009">
    <property type="protein sequence ID" value="KAB0793104.1"/>
    <property type="molecule type" value="Genomic_DNA"/>
</dbReference>
<accession>A0A5N4A6Z9</accession>
<feature type="compositionally biased region" description="Basic and acidic residues" evidence="1">
    <location>
        <begin position="1262"/>
        <end position="1278"/>
    </location>
</feature>
<feature type="region of interest" description="Disordered" evidence="1">
    <location>
        <begin position="1234"/>
        <end position="1359"/>
    </location>
</feature>
<dbReference type="Pfam" id="PF01426">
    <property type="entry name" value="BAH"/>
    <property type="match status" value="1"/>
</dbReference>